<reference evidence="1" key="1">
    <citation type="journal article" date="2020" name="Nat. Commun.">
        <title>Large-scale genome sequencing of mycorrhizal fungi provides insights into the early evolution of symbiotic traits.</title>
        <authorList>
            <person name="Miyauchi S."/>
            <person name="Kiss E."/>
            <person name="Kuo A."/>
            <person name="Drula E."/>
            <person name="Kohler A."/>
            <person name="Sanchez-Garcia M."/>
            <person name="Morin E."/>
            <person name="Andreopoulos B."/>
            <person name="Barry K.W."/>
            <person name="Bonito G."/>
            <person name="Buee M."/>
            <person name="Carver A."/>
            <person name="Chen C."/>
            <person name="Cichocki N."/>
            <person name="Clum A."/>
            <person name="Culley D."/>
            <person name="Crous P.W."/>
            <person name="Fauchery L."/>
            <person name="Girlanda M."/>
            <person name="Hayes R.D."/>
            <person name="Keri Z."/>
            <person name="LaButti K."/>
            <person name="Lipzen A."/>
            <person name="Lombard V."/>
            <person name="Magnuson J."/>
            <person name="Maillard F."/>
            <person name="Murat C."/>
            <person name="Nolan M."/>
            <person name="Ohm R.A."/>
            <person name="Pangilinan J."/>
            <person name="Pereira M.F."/>
            <person name="Perotto S."/>
            <person name="Peter M."/>
            <person name="Pfister S."/>
            <person name="Riley R."/>
            <person name="Sitrit Y."/>
            <person name="Stielow J.B."/>
            <person name="Szollosi G."/>
            <person name="Zifcakova L."/>
            <person name="Stursova M."/>
            <person name="Spatafora J.W."/>
            <person name="Tedersoo L."/>
            <person name="Vaario L.M."/>
            <person name="Yamada A."/>
            <person name="Yan M."/>
            <person name="Wang P."/>
            <person name="Xu J."/>
            <person name="Bruns T."/>
            <person name="Baldrian P."/>
            <person name="Vilgalys R."/>
            <person name="Dunand C."/>
            <person name="Henrissat B."/>
            <person name="Grigoriev I.V."/>
            <person name="Hibbett D."/>
            <person name="Nagy L.G."/>
            <person name="Martin F.M."/>
        </authorList>
    </citation>
    <scope>NUCLEOTIDE SEQUENCE</scope>
    <source>
        <strain evidence="1">UP504</strain>
    </source>
</reference>
<dbReference type="EMBL" id="MU128996">
    <property type="protein sequence ID" value="KAF9511740.1"/>
    <property type="molecule type" value="Genomic_DNA"/>
</dbReference>
<dbReference type="Proteomes" id="UP000886523">
    <property type="component" value="Unassembled WGS sequence"/>
</dbReference>
<dbReference type="AlphaFoldDB" id="A0A9P6AUM2"/>
<organism evidence="1 2">
    <name type="scientific">Hydnum rufescens UP504</name>
    <dbReference type="NCBI Taxonomy" id="1448309"/>
    <lineage>
        <taxon>Eukaryota</taxon>
        <taxon>Fungi</taxon>
        <taxon>Dikarya</taxon>
        <taxon>Basidiomycota</taxon>
        <taxon>Agaricomycotina</taxon>
        <taxon>Agaricomycetes</taxon>
        <taxon>Cantharellales</taxon>
        <taxon>Hydnaceae</taxon>
        <taxon>Hydnum</taxon>
    </lineage>
</organism>
<evidence type="ECO:0000313" key="1">
    <source>
        <dbReference type="EMBL" id="KAF9511740.1"/>
    </source>
</evidence>
<evidence type="ECO:0000313" key="2">
    <source>
        <dbReference type="Proteomes" id="UP000886523"/>
    </source>
</evidence>
<keyword evidence="2" id="KW-1185">Reference proteome</keyword>
<proteinExistence type="predicted"/>
<gene>
    <name evidence="1" type="ORF">BS47DRAFT_1139294</name>
</gene>
<accession>A0A9P6AUM2</accession>
<name>A0A9P6AUM2_9AGAM</name>
<sequence length="65" mass="7545">MGFHYSSVSLTSTTTRRIWSMEVSQVLKHTYIIYVCLHYCIDRVNERPIGTKPSPARLHKFISTS</sequence>
<protein>
    <submittedName>
        <fullName evidence="1">Uncharacterized protein</fullName>
    </submittedName>
</protein>
<comment type="caution">
    <text evidence="1">The sequence shown here is derived from an EMBL/GenBank/DDBJ whole genome shotgun (WGS) entry which is preliminary data.</text>
</comment>